<dbReference type="PANTHER" id="PTHR40278:SF2">
    <property type="entry name" value="TYPE IV PILUS INNER MEMBRANE COMPONENT PILN"/>
    <property type="match status" value="1"/>
</dbReference>
<comment type="caution">
    <text evidence="3">The sequence shown here is derived from an EMBL/GenBank/DDBJ whole genome shotgun (WGS) entry which is preliminary data.</text>
</comment>
<name>A0ABV7VTN4_9GAMM</name>
<gene>
    <name evidence="3" type="ORF">ACFOMG_10565</name>
</gene>
<keyword evidence="4" id="KW-1185">Reference proteome</keyword>
<dbReference type="Proteomes" id="UP001595722">
    <property type="component" value="Unassembled WGS sequence"/>
</dbReference>
<accession>A0ABV7VTN4</accession>
<dbReference type="Pfam" id="PF05137">
    <property type="entry name" value="PilN"/>
    <property type="match status" value="1"/>
</dbReference>
<dbReference type="PANTHER" id="PTHR40278">
    <property type="entry name" value="DNA UTILIZATION PROTEIN HOFN"/>
    <property type="match status" value="1"/>
</dbReference>
<proteinExistence type="predicted"/>
<evidence type="ECO:0000313" key="3">
    <source>
        <dbReference type="EMBL" id="MFC3680537.1"/>
    </source>
</evidence>
<evidence type="ECO:0000256" key="2">
    <source>
        <dbReference type="SAM" id="Phobius"/>
    </source>
</evidence>
<evidence type="ECO:0000313" key="4">
    <source>
        <dbReference type="Proteomes" id="UP001595722"/>
    </source>
</evidence>
<dbReference type="RefSeq" id="WP_376866523.1">
    <property type="nucleotide sequence ID" value="NZ_JBHRYB010000008.1"/>
</dbReference>
<feature type="coiled-coil region" evidence="1">
    <location>
        <begin position="64"/>
        <end position="91"/>
    </location>
</feature>
<feature type="transmembrane region" description="Helical" evidence="2">
    <location>
        <begin position="21"/>
        <end position="43"/>
    </location>
</feature>
<keyword evidence="2" id="KW-0812">Transmembrane</keyword>
<dbReference type="InterPro" id="IPR052534">
    <property type="entry name" value="Extracell_DNA_Util/SecSys_Comp"/>
</dbReference>
<sequence>MAKINLLPWREELREQRNKEYYAVLGLTAAVAFLLVYLVSGYYQGRLDNQNARNNYISQEMKVLDAKISEIRDLQDTREELIERMELIQALQGNRPVIVRVFDEVARSIPDDLFFTELSVKGESVIVGGLAKSNNRVAALMRNFDQSEWFTDPVLISVRATQKGTNEFKVSMKRVNPRQESEEK</sequence>
<dbReference type="InterPro" id="IPR007813">
    <property type="entry name" value="PilN"/>
</dbReference>
<reference evidence="4" key="1">
    <citation type="journal article" date="2019" name="Int. J. Syst. Evol. Microbiol.">
        <title>The Global Catalogue of Microorganisms (GCM) 10K type strain sequencing project: providing services to taxonomists for standard genome sequencing and annotation.</title>
        <authorList>
            <consortium name="The Broad Institute Genomics Platform"/>
            <consortium name="The Broad Institute Genome Sequencing Center for Infectious Disease"/>
            <person name="Wu L."/>
            <person name="Ma J."/>
        </authorList>
    </citation>
    <scope>NUCLEOTIDE SEQUENCE [LARGE SCALE GENOMIC DNA]</scope>
    <source>
        <strain evidence="4">KCTC 42424</strain>
    </source>
</reference>
<evidence type="ECO:0000256" key="1">
    <source>
        <dbReference type="SAM" id="Coils"/>
    </source>
</evidence>
<organism evidence="3 4">
    <name type="scientific">Bacterioplanoides pacificum</name>
    <dbReference type="NCBI Taxonomy" id="1171596"/>
    <lineage>
        <taxon>Bacteria</taxon>
        <taxon>Pseudomonadati</taxon>
        <taxon>Pseudomonadota</taxon>
        <taxon>Gammaproteobacteria</taxon>
        <taxon>Oceanospirillales</taxon>
        <taxon>Oceanospirillaceae</taxon>
        <taxon>Bacterioplanoides</taxon>
    </lineage>
</organism>
<keyword evidence="2" id="KW-1133">Transmembrane helix</keyword>
<protein>
    <submittedName>
        <fullName evidence="3">PilN domain-containing protein</fullName>
    </submittedName>
</protein>
<keyword evidence="2" id="KW-0472">Membrane</keyword>
<dbReference type="EMBL" id="JBHRYB010000008">
    <property type="protein sequence ID" value="MFC3680537.1"/>
    <property type="molecule type" value="Genomic_DNA"/>
</dbReference>
<keyword evidence="1" id="KW-0175">Coiled coil</keyword>